<dbReference type="GO" id="GO:0016829">
    <property type="term" value="F:lyase activity"/>
    <property type="evidence" value="ECO:0007669"/>
    <property type="project" value="UniProtKB-KW"/>
</dbReference>
<proteinExistence type="inferred from homology"/>
<dbReference type="AlphaFoldDB" id="A0A1F5VN69"/>
<dbReference type="GO" id="GO:0051539">
    <property type="term" value="F:4 iron, 4 sulfur cluster binding"/>
    <property type="evidence" value="ECO:0007669"/>
    <property type="project" value="UniProtKB-KW"/>
</dbReference>
<evidence type="ECO:0000313" key="9">
    <source>
        <dbReference type="Proteomes" id="UP000178943"/>
    </source>
</evidence>
<name>A0A1F5VN69_9BACT</name>
<comment type="similarity">
    <text evidence="1">Belongs to the class-I fumarase family.</text>
</comment>
<evidence type="ECO:0000256" key="4">
    <source>
        <dbReference type="ARBA" id="ARBA00023004"/>
    </source>
</evidence>
<dbReference type="EMBL" id="MFGW01000128">
    <property type="protein sequence ID" value="OGF64854.1"/>
    <property type="molecule type" value="Genomic_DNA"/>
</dbReference>
<dbReference type="NCBIfam" id="NF004885">
    <property type="entry name" value="PRK06246.1"/>
    <property type="match status" value="1"/>
</dbReference>
<dbReference type="Proteomes" id="UP000178943">
    <property type="component" value="Unassembled WGS sequence"/>
</dbReference>
<evidence type="ECO:0000259" key="7">
    <source>
        <dbReference type="Pfam" id="PF05681"/>
    </source>
</evidence>
<dbReference type="InterPro" id="IPR051208">
    <property type="entry name" value="Class-I_Fumarase/Tartrate_DH"/>
</dbReference>
<evidence type="ECO:0000256" key="1">
    <source>
        <dbReference type="ARBA" id="ARBA00008876"/>
    </source>
</evidence>
<dbReference type="STRING" id="1817863.A2Y62_17875"/>
<keyword evidence="6" id="KW-0456">Lyase</keyword>
<evidence type="ECO:0000256" key="2">
    <source>
        <dbReference type="ARBA" id="ARBA00022485"/>
    </source>
</evidence>
<dbReference type="NCBIfam" id="TIGR00722">
    <property type="entry name" value="ttdA_fumA_fumB"/>
    <property type="match status" value="1"/>
</dbReference>
<reference evidence="8 9" key="1">
    <citation type="journal article" date="2016" name="Nat. Commun.">
        <title>Thousands of microbial genomes shed light on interconnected biogeochemical processes in an aquifer system.</title>
        <authorList>
            <person name="Anantharaman K."/>
            <person name="Brown C.T."/>
            <person name="Hug L.A."/>
            <person name="Sharon I."/>
            <person name="Castelle C.J."/>
            <person name="Probst A.J."/>
            <person name="Thomas B.C."/>
            <person name="Singh A."/>
            <person name="Wilkins M.J."/>
            <person name="Karaoz U."/>
            <person name="Brodie E.L."/>
            <person name="Williams K.H."/>
            <person name="Hubbard S.S."/>
            <person name="Banfield J.F."/>
        </authorList>
    </citation>
    <scope>NUCLEOTIDE SEQUENCE [LARGE SCALE GENOMIC DNA]</scope>
</reference>
<keyword evidence="3" id="KW-0479">Metal-binding</keyword>
<keyword evidence="4" id="KW-0408">Iron</keyword>
<protein>
    <submittedName>
        <fullName evidence="8">Fumarate hydratase</fullName>
    </submittedName>
</protein>
<evidence type="ECO:0000256" key="6">
    <source>
        <dbReference type="ARBA" id="ARBA00023239"/>
    </source>
</evidence>
<dbReference type="GO" id="GO:0046872">
    <property type="term" value="F:metal ion binding"/>
    <property type="evidence" value="ECO:0007669"/>
    <property type="project" value="UniProtKB-KW"/>
</dbReference>
<sequence>MRTIKEEEILNAVKKVCIEAAFDLSKDVKEALNNALQAEESEVGKSILRELIENAEIASRERLALCQDTGFAVFFVEIGEQMHIEGSLNKALTEAVRQAYQEEFLRKSIVADPLRRKNTGDNTPCIIHISFVPGDKLTIMFSAKGGGSENMSRVGMLKPADGIDGVKNFIVETARLAGPNPCPPIIVGVGIGGTFEKAAQLAKRAIFRDVGKHNQDPFYADMEKELLVKINNLGIGPQGLGGRMFALAVNIDAFPCHIASLPLAVNIQCHSSRHRVITI</sequence>
<evidence type="ECO:0000256" key="3">
    <source>
        <dbReference type="ARBA" id="ARBA00022723"/>
    </source>
</evidence>
<accession>A0A1F5VN69</accession>
<feature type="domain" description="Fe-S hydro-lyase tartrate dehydratase alpha-type catalytic" evidence="7">
    <location>
        <begin position="11"/>
        <end position="277"/>
    </location>
</feature>
<dbReference type="InterPro" id="IPR004646">
    <property type="entry name" value="Fe-S_hydro-lyase_TtdA-typ_cat"/>
</dbReference>
<dbReference type="PANTHER" id="PTHR30389">
    <property type="entry name" value="FUMARATE HYDRATASE-RELATED"/>
    <property type="match status" value="1"/>
</dbReference>
<organism evidence="8 9">
    <name type="scientific">Candidatus Fischerbacteria bacterium RBG_13_37_8</name>
    <dbReference type="NCBI Taxonomy" id="1817863"/>
    <lineage>
        <taxon>Bacteria</taxon>
        <taxon>Candidatus Fischeribacteriota</taxon>
    </lineage>
</organism>
<dbReference type="PANTHER" id="PTHR30389:SF17">
    <property type="entry name" value="L(+)-TARTRATE DEHYDRATASE SUBUNIT ALPHA-RELATED"/>
    <property type="match status" value="1"/>
</dbReference>
<keyword evidence="5" id="KW-0411">Iron-sulfur</keyword>
<gene>
    <name evidence="8" type="ORF">A2Y62_17875</name>
</gene>
<keyword evidence="2" id="KW-0004">4Fe-4S</keyword>
<evidence type="ECO:0000256" key="5">
    <source>
        <dbReference type="ARBA" id="ARBA00023014"/>
    </source>
</evidence>
<evidence type="ECO:0000313" key="8">
    <source>
        <dbReference type="EMBL" id="OGF64854.1"/>
    </source>
</evidence>
<comment type="caution">
    <text evidence="8">The sequence shown here is derived from an EMBL/GenBank/DDBJ whole genome shotgun (WGS) entry which is preliminary data.</text>
</comment>
<dbReference type="Pfam" id="PF05681">
    <property type="entry name" value="Fumerase"/>
    <property type="match status" value="1"/>
</dbReference>